<feature type="region of interest" description="Disordered" evidence="5">
    <location>
        <begin position="208"/>
        <end position="229"/>
    </location>
</feature>
<keyword evidence="2 4" id="KW-0238">DNA-binding</keyword>
<evidence type="ECO:0000256" key="2">
    <source>
        <dbReference type="ARBA" id="ARBA00023125"/>
    </source>
</evidence>
<evidence type="ECO:0000256" key="5">
    <source>
        <dbReference type="SAM" id="MobiDB-lite"/>
    </source>
</evidence>
<dbReference type="PANTHER" id="PTHR30055:SF240">
    <property type="entry name" value="HTH-TYPE TRANSCRIPTIONAL REGULATOR ACRR"/>
    <property type="match status" value="1"/>
</dbReference>
<evidence type="ECO:0000256" key="3">
    <source>
        <dbReference type="ARBA" id="ARBA00023163"/>
    </source>
</evidence>
<dbReference type="Pfam" id="PF00440">
    <property type="entry name" value="TetR_N"/>
    <property type="match status" value="1"/>
</dbReference>
<dbReference type="Gene3D" id="1.10.10.60">
    <property type="entry name" value="Homeodomain-like"/>
    <property type="match status" value="1"/>
</dbReference>
<dbReference type="PANTHER" id="PTHR30055">
    <property type="entry name" value="HTH-TYPE TRANSCRIPTIONAL REGULATOR RUTR"/>
    <property type="match status" value="1"/>
</dbReference>
<dbReference type="Gene3D" id="1.10.357.10">
    <property type="entry name" value="Tetracycline Repressor, domain 2"/>
    <property type="match status" value="1"/>
</dbReference>
<dbReference type="InterPro" id="IPR036271">
    <property type="entry name" value="Tet_transcr_reg_TetR-rel_C_sf"/>
</dbReference>
<dbReference type="SUPFAM" id="SSF48498">
    <property type="entry name" value="Tetracyclin repressor-like, C-terminal domain"/>
    <property type="match status" value="1"/>
</dbReference>
<dbReference type="AlphaFoldDB" id="A0A975PXF3"/>
<feature type="DNA-binding region" description="H-T-H motif" evidence="4">
    <location>
        <begin position="45"/>
        <end position="64"/>
    </location>
</feature>
<dbReference type="InterPro" id="IPR009057">
    <property type="entry name" value="Homeodomain-like_sf"/>
</dbReference>
<evidence type="ECO:0000256" key="4">
    <source>
        <dbReference type="PROSITE-ProRule" id="PRU00335"/>
    </source>
</evidence>
<evidence type="ECO:0000313" key="7">
    <source>
        <dbReference type="EMBL" id="QUR68140.1"/>
    </source>
</evidence>
<accession>A0A975PXF3</accession>
<feature type="region of interest" description="Disordered" evidence="5">
    <location>
        <begin position="1"/>
        <end position="21"/>
    </location>
</feature>
<dbReference type="InterPro" id="IPR041490">
    <property type="entry name" value="KstR2_TetR_C"/>
</dbReference>
<gene>
    <name evidence="7" type="ORF">F6B93_14530</name>
</gene>
<dbReference type="SUPFAM" id="SSF46689">
    <property type="entry name" value="Homeodomain-like"/>
    <property type="match status" value="1"/>
</dbReference>
<evidence type="ECO:0000259" key="6">
    <source>
        <dbReference type="PROSITE" id="PS50977"/>
    </source>
</evidence>
<dbReference type="Proteomes" id="UP000682202">
    <property type="component" value="Chromosome"/>
</dbReference>
<proteinExistence type="predicted"/>
<reference evidence="7" key="1">
    <citation type="submission" date="2019-12" db="EMBL/GenBank/DDBJ databases">
        <title>Mycobacterium spongiae sp. nov.</title>
        <authorList>
            <person name="Stinear T."/>
        </authorList>
    </citation>
    <scope>NUCLEOTIDE SEQUENCE</scope>
    <source>
        <strain evidence="7">FSD4b-SM</strain>
    </source>
</reference>
<dbReference type="GO" id="GO:0003700">
    <property type="term" value="F:DNA-binding transcription factor activity"/>
    <property type="evidence" value="ECO:0007669"/>
    <property type="project" value="TreeGrafter"/>
</dbReference>
<dbReference type="RefSeq" id="WP_211695714.1">
    <property type="nucleotide sequence ID" value="NZ_CP046600.1"/>
</dbReference>
<dbReference type="KEGG" id="mspg:F6B93_14530"/>
<dbReference type="EMBL" id="CP046600">
    <property type="protein sequence ID" value="QUR68140.1"/>
    <property type="molecule type" value="Genomic_DNA"/>
</dbReference>
<name>A0A975PXF3_9MYCO</name>
<protein>
    <submittedName>
        <fullName evidence="7">TetR family transcriptional regulator</fullName>
    </submittedName>
</protein>
<keyword evidence="3" id="KW-0804">Transcription</keyword>
<sequence length="229" mass="25396">MAKKKSAEVVSSARPRGRPRLPIDRDAVADAVAELLHEGGYDAVGIPEVAEKLAVSRATLYRTVPTKADLMGILFERSTRDLTKKAKASIAATPHPIEQLTSLIRIQADGAVQMRRYMPVFFGGGDLPPEVVARWHSWSRRFENIWVKVVAACMRDGYLAKDDPVVATRLILGMLIWVARWYRPVEKVTPEEIADVAIHLLRLEGSAKPKNAAPRRDGRARRSVPKTSG</sequence>
<evidence type="ECO:0000256" key="1">
    <source>
        <dbReference type="ARBA" id="ARBA00023015"/>
    </source>
</evidence>
<keyword evidence="1" id="KW-0805">Transcription regulation</keyword>
<dbReference type="InterPro" id="IPR050109">
    <property type="entry name" value="HTH-type_TetR-like_transc_reg"/>
</dbReference>
<keyword evidence="8" id="KW-1185">Reference proteome</keyword>
<feature type="compositionally biased region" description="Basic residues" evidence="5">
    <location>
        <begin position="218"/>
        <end position="229"/>
    </location>
</feature>
<evidence type="ECO:0000313" key="8">
    <source>
        <dbReference type="Proteomes" id="UP000682202"/>
    </source>
</evidence>
<dbReference type="GO" id="GO:0000976">
    <property type="term" value="F:transcription cis-regulatory region binding"/>
    <property type="evidence" value="ECO:0007669"/>
    <property type="project" value="TreeGrafter"/>
</dbReference>
<dbReference type="PROSITE" id="PS50977">
    <property type="entry name" value="HTH_TETR_2"/>
    <property type="match status" value="1"/>
</dbReference>
<organism evidence="7 8">
    <name type="scientific">Mycobacterium spongiae</name>
    <dbReference type="NCBI Taxonomy" id="886343"/>
    <lineage>
        <taxon>Bacteria</taxon>
        <taxon>Bacillati</taxon>
        <taxon>Actinomycetota</taxon>
        <taxon>Actinomycetes</taxon>
        <taxon>Mycobacteriales</taxon>
        <taxon>Mycobacteriaceae</taxon>
        <taxon>Mycobacterium</taxon>
    </lineage>
</organism>
<feature type="domain" description="HTH tetR-type" evidence="6">
    <location>
        <begin position="22"/>
        <end position="82"/>
    </location>
</feature>
<dbReference type="InterPro" id="IPR001647">
    <property type="entry name" value="HTH_TetR"/>
</dbReference>
<dbReference type="Pfam" id="PF17932">
    <property type="entry name" value="TetR_C_24"/>
    <property type="match status" value="1"/>
</dbReference>